<sequence length="113" mass="11883">MAGARGAAAVSPARSYVSQPDPFHSQGAPEDSGDAGSHEVIVHDHPVVDGGWSVGSAAPLEDGCMPLGHPIKGVYSLGIYQVPGSDWYDMTVPDVWFMDEESAQRAGFRRGDG</sequence>
<proteinExistence type="predicted"/>
<organism evidence="2 3">
    <name type="scientific">Nostocoides australiense Ben110</name>
    <dbReference type="NCBI Taxonomy" id="1193182"/>
    <lineage>
        <taxon>Bacteria</taxon>
        <taxon>Bacillati</taxon>
        <taxon>Actinomycetota</taxon>
        <taxon>Actinomycetes</taxon>
        <taxon>Micrococcales</taxon>
        <taxon>Intrasporangiaceae</taxon>
        <taxon>Nostocoides</taxon>
    </lineage>
</organism>
<dbReference type="STRING" id="1193182.BN11_3420004"/>
<feature type="region of interest" description="Disordered" evidence="1">
    <location>
        <begin position="1"/>
        <end position="42"/>
    </location>
</feature>
<reference evidence="2 3" key="1">
    <citation type="journal article" date="2013" name="ISME J.">
        <title>A metabolic model for members of the genus Tetrasphaera involved in enhanced biological phosphorus removal.</title>
        <authorList>
            <person name="Kristiansen R."/>
            <person name="Nguyen H.T.T."/>
            <person name="Saunders A.M."/>
            <person name="Nielsen J.L."/>
            <person name="Wimmer R."/>
            <person name="Le V.Q."/>
            <person name="McIlroy S.J."/>
            <person name="Petrovski S."/>
            <person name="Seviour R.J."/>
            <person name="Calteau A."/>
            <person name="Nielsen K.L."/>
            <person name="Nielsen P.H."/>
        </authorList>
    </citation>
    <scope>NUCLEOTIDE SEQUENCE [LARGE SCALE GENOMIC DNA]</scope>
    <source>
        <strain evidence="2 3">Ben110</strain>
    </source>
</reference>
<feature type="compositionally biased region" description="Low complexity" evidence="1">
    <location>
        <begin position="1"/>
        <end position="15"/>
    </location>
</feature>
<evidence type="ECO:0000313" key="2">
    <source>
        <dbReference type="EMBL" id="CCH73876.1"/>
    </source>
</evidence>
<evidence type="ECO:0000313" key="3">
    <source>
        <dbReference type="Proteomes" id="UP000035763"/>
    </source>
</evidence>
<evidence type="ECO:0000256" key="1">
    <source>
        <dbReference type="SAM" id="MobiDB-lite"/>
    </source>
</evidence>
<name>W6JYS6_9MICO</name>
<comment type="caution">
    <text evidence="2">The sequence shown here is derived from an EMBL/GenBank/DDBJ whole genome shotgun (WGS) entry which is preliminary data.</text>
</comment>
<protein>
    <submittedName>
        <fullName evidence="2">Uncharacterized protein</fullName>
    </submittedName>
</protein>
<dbReference type="AlphaFoldDB" id="W6JYS6"/>
<gene>
    <name evidence="2" type="ORF">BN11_3420004</name>
</gene>
<dbReference type="EMBL" id="CAJA01000271">
    <property type="protein sequence ID" value="CCH73876.1"/>
    <property type="molecule type" value="Genomic_DNA"/>
</dbReference>
<dbReference type="Proteomes" id="UP000035763">
    <property type="component" value="Unassembled WGS sequence"/>
</dbReference>
<keyword evidence="3" id="KW-1185">Reference proteome</keyword>
<accession>W6JYS6</accession>
<dbReference type="OrthoDB" id="4871889at2"/>